<organism evidence="1 2">
    <name type="scientific">Candidatus Kaiserbacteria bacterium CG10_big_fil_rev_8_21_14_0_10_44_10</name>
    <dbReference type="NCBI Taxonomy" id="1974606"/>
    <lineage>
        <taxon>Bacteria</taxon>
        <taxon>Candidatus Kaiseribacteriota</taxon>
    </lineage>
</organism>
<gene>
    <name evidence="1" type="ORF">COU14_02705</name>
</gene>
<proteinExistence type="predicted"/>
<dbReference type="Proteomes" id="UP000229612">
    <property type="component" value="Unassembled WGS sequence"/>
</dbReference>
<reference evidence="2" key="1">
    <citation type="submission" date="2017-09" db="EMBL/GenBank/DDBJ databases">
        <title>Depth-based differentiation of microbial function through sediment-hosted aquifers and enrichment of novel symbionts in the deep terrestrial subsurface.</title>
        <authorList>
            <person name="Probst A.J."/>
            <person name="Ladd B."/>
            <person name="Jarett J.K."/>
            <person name="Geller-Mcgrath D.E."/>
            <person name="Sieber C.M.K."/>
            <person name="Emerson J.B."/>
            <person name="Anantharaman K."/>
            <person name="Thomas B.C."/>
            <person name="Malmstrom R."/>
            <person name="Stieglmeier M."/>
            <person name="Klingl A."/>
            <person name="Woyke T."/>
            <person name="Ryan C.M."/>
            <person name="Banfield J.F."/>
        </authorList>
    </citation>
    <scope>NUCLEOTIDE SEQUENCE [LARGE SCALE GENOMIC DNA]</scope>
</reference>
<evidence type="ECO:0000313" key="1">
    <source>
        <dbReference type="EMBL" id="PIR85742.1"/>
    </source>
</evidence>
<sequence>MRQQTLKIELAGVSSASGTTQDLLRYFDVRKKIQKVYPASVRRLSTQKEHLVHFYPQGKNGDLTSNVCASKLLKEELPVGNSLDSKNAWSTLARRPGWCSY</sequence>
<name>A0A2H0UH65_9BACT</name>
<accession>A0A2H0UH65</accession>
<protein>
    <submittedName>
        <fullName evidence="1">Uncharacterized protein</fullName>
    </submittedName>
</protein>
<evidence type="ECO:0000313" key="2">
    <source>
        <dbReference type="Proteomes" id="UP000229612"/>
    </source>
</evidence>
<dbReference type="EMBL" id="PFBG01000030">
    <property type="protein sequence ID" value="PIR85742.1"/>
    <property type="molecule type" value="Genomic_DNA"/>
</dbReference>
<dbReference type="AlphaFoldDB" id="A0A2H0UH65"/>
<comment type="caution">
    <text evidence="1">The sequence shown here is derived from an EMBL/GenBank/DDBJ whole genome shotgun (WGS) entry which is preliminary data.</text>
</comment>